<dbReference type="InterPro" id="IPR011837">
    <property type="entry name" value="Glycogen_debranch_GlgX"/>
</dbReference>
<dbReference type="SUPFAM" id="SSF51445">
    <property type="entry name" value="(Trans)glycosidases"/>
    <property type="match status" value="1"/>
</dbReference>
<sequence>MKPGVEISDGRTRFTVRSPNAQALTLCLFGDDAEQRVAMARKGENWTVEIARDLRGTRYGYRAEGEWNPAAGLWFDPAKLLVDPYAMELDRPFVFDVSLSAYGVDTAAIVPKAVVTAPADVTPEPPLFRHGGLIYELNVRGFTMMHPEVPEALRGTVAALAHPAIVDHLKRLHVSAVELMPIVAWIDERHLPPLGLTNAWGYNPVAMMALDPRLCPGGVAELRDTVAVLRAHGIGVILDVVLNHSGESDVLGPVVSLRGLDDAAYAKAPDGSLINDTGCGNTLDFGNPAVRELALETLRHFVRHCGVDGFRFDLAPILARSPGFAADAPIFAEISADPLLADRVMIAEPWDIGPGGYQLGNFPGNWLEWNDRFRDDVRRFWKGEAGVDVLATRIAGSADLFGKTCRSVNFLAAHDGFTLADTLAYEQRHNHANGEDNRDGHGENFSWNSGVEGPTDDAQVLARRAAYARALLGTLFVSTGTIMLTAGDEFGRSQRGNNNAYAQNNAITWIDWNGRDRALEADVFALAAWRAERTSLLTQFPETGEWRRLDGPMMHPGDWEWSRTPGFSWECEAYGFRVDRTAPEAGPVTRSGTEATQGAVGVEGA</sequence>
<dbReference type="PANTHER" id="PTHR43002">
    <property type="entry name" value="GLYCOGEN DEBRANCHING ENZYME"/>
    <property type="match status" value="1"/>
</dbReference>
<name>A0A7W7ETY6_9SPHN</name>
<dbReference type="CDD" id="cd02856">
    <property type="entry name" value="E_set_GDE_Isoamylase_N"/>
    <property type="match status" value="1"/>
</dbReference>
<dbReference type="InterPro" id="IPR044505">
    <property type="entry name" value="GlgX_Isoamylase_N_E_set"/>
</dbReference>
<keyword evidence="3 6" id="KW-0326">Glycosidase</keyword>
<evidence type="ECO:0000256" key="2">
    <source>
        <dbReference type="ARBA" id="ARBA00022801"/>
    </source>
</evidence>
<evidence type="ECO:0000256" key="4">
    <source>
        <dbReference type="SAM" id="MobiDB-lite"/>
    </source>
</evidence>
<dbReference type="NCBIfam" id="TIGR02100">
    <property type="entry name" value="glgX_debranch"/>
    <property type="match status" value="1"/>
</dbReference>
<proteinExistence type="inferred from homology"/>
<dbReference type="AlphaFoldDB" id="A0A7W7ETY6"/>
<dbReference type="EC" id="3.2.1.-" evidence="6"/>
<comment type="caution">
    <text evidence="6">The sequence shown here is derived from an EMBL/GenBank/DDBJ whole genome shotgun (WGS) entry which is preliminary data.</text>
</comment>
<dbReference type="OrthoDB" id="3236218at2"/>
<evidence type="ECO:0000256" key="3">
    <source>
        <dbReference type="ARBA" id="ARBA00023295"/>
    </source>
</evidence>
<dbReference type="CDD" id="cd11326">
    <property type="entry name" value="AmyAc_Glg_debranch"/>
    <property type="match status" value="1"/>
</dbReference>
<evidence type="ECO:0000313" key="7">
    <source>
        <dbReference type="Proteomes" id="UP000538566"/>
    </source>
</evidence>
<evidence type="ECO:0000259" key="5">
    <source>
        <dbReference type="SMART" id="SM00642"/>
    </source>
</evidence>
<feature type="domain" description="Glycosyl hydrolase family 13 catalytic" evidence="5">
    <location>
        <begin position="166"/>
        <end position="530"/>
    </location>
</feature>
<feature type="region of interest" description="Disordered" evidence="4">
    <location>
        <begin position="431"/>
        <end position="450"/>
    </location>
</feature>
<evidence type="ECO:0000313" key="6">
    <source>
        <dbReference type="EMBL" id="MBB4613519.1"/>
    </source>
</evidence>
<dbReference type="Proteomes" id="UP000538566">
    <property type="component" value="Unassembled WGS sequence"/>
</dbReference>
<dbReference type="GO" id="GO:0005980">
    <property type="term" value="P:glycogen catabolic process"/>
    <property type="evidence" value="ECO:0007669"/>
    <property type="project" value="InterPro"/>
</dbReference>
<evidence type="ECO:0000256" key="1">
    <source>
        <dbReference type="ARBA" id="ARBA00008061"/>
    </source>
</evidence>
<keyword evidence="7" id="KW-1185">Reference proteome</keyword>
<protein>
    <submittedName>
        <fullName evidence="6">Glycogen operon protein</fullName>
        <ecNumber evidence="6">3.2.1.-</ecNumber>
    </submittedName>
</protein>
<dbReference type="InterPro" id="IPR017853">
    <property type="entry name" value="GH"/>
</dbReference>
<accession>A0A7W7ETY6</accession>
<dbReference type="Pfam" id="PF02922">
    <property type="entry name" value="CBM_48"/>
    <property type="match status" value="1"/>
</dbReference>
<dbReference type="GO" id="GO:0004135">
    <property type="term" value="F:amylo-alpha-1,6-glucosidase activity"/>
    <property type="evidence" value="ECO:0007669"/>
    <property type="project" value="InterPro"/>
</dbReference>
<feature type="compositionally biased region" description="Basic and acidic residues" evidence="4">
    <location>
        <begin position="431"/>
        <end position="442"/>
    </location>
</feature>
<dbReference type="Gene3D" id="3.20.20.80">
    <property type="entry name" value="Glycosidases"/>
    <property type="match status" value="1"/>
</dbReference>
<dbReference type="SUPFAM" id="SSF81296">
    <property type="entry name" value="E set domains"/>
    <property type="match status" value="1"/>
</dbReference>
<dbReference type="RefSeq" id="WP_144907907.1">
    <property type="nucleotide sequence ID" value="NZ_JACHOA010000003.1"/>
</dbReference>
<dbReference type="InterPro" id="IPR004193">
    <property type="entry name" value="Glyco_hydro_13_N"/>
</dbReference>
<organism evidence="6 7">
    <name type="scientific">Novosphingobium taihuense</name>
    <dbReference type="NCBI Taxonomy" id="260085"/>
    <lineage>
        <taxon>Bacteria</taxon>
        <taxon>Pseudomonadati</taxon>
        <taxon>Pseudomonadota</taxon>
        <taxon>Alphaproteobacteria</taxon>
        <taxon>Sphingomonadales</taxon>
        <taxon>Sphingomonadaceae</taxon>
        <taxon>Novosphingobium</taxon>
    </lineage>
</organism>
<dbReference type="InterPro" id="IPR006047">
    <property type="entry name" value="GH13_cat_dom"/>
</dbReference>
<dbReference type="InterPro" id="IPR013783">
    <property type="entry name" value="Ig-like_fold"/>
</dbReference>
<reference evidence="6 7" key="1">
    <citation type="submission" date="2020-08" db="EMBL/GenBank/DDBJ databases">
        <title>Genomic Encyclopedia of Type Strains, Phase IV (KMG-IV): sequencing the most valuable type-strain genomes for metagenomic binning, comparative biology and taxonomic classification.</title>
        <authorList>
            <person name="Goeker M."/>
        </authorList>
    </citation>
    <scope>NUCLEOTIDE SEQUENCE [LARGE SCALE GENOMIC DNA]</scope>
    <source>
        <strain evidence="6 7">DSM 17507</strain>
    </source>
</reference>
<dbReference type="Gene3D" id="2.60.40.10">
    <property type="entry name" value="Immunoglobulins"/>
    <property type="match status" value="1"/>
</dbReference>
<keyword evidence="2 6" id="KW-0378">Hydrolase</keyword>
<dbReference type="InterPro" id="IPR014756">
    <property type="entry name" value="Ig_E-set"/>
</dbReference>
<dbReference type="SMART" id="SM00642">
    <property type="entry name" value="Aamy"/>
    <property type="match status" value="1"/>
</dbReference>
<gene>
    <name evidence="6" type="ORF">GGR37_001794</name>
</gene>
<dbReference type="EMBL" id="JACHOA010000003">
    <property type="protein sequence ID" value="MBB4613519.1"/>
    <property type="molecule type" value="Genomic_DNA"/>
</dbReference>
<feature type="region of interest" description="Disordered" evidence="4">
    <location>
        <begin position="583"/>
        <end position="605"/>
    </location>
</feature>
<comment type="similarity">
    <text evidence="1">Belongs to the glycosyl hydrolase 13 family.</text>
</comment>